<dbReference type="PANTHER" id="PTHR13605">
    <property type="entry name" value="ER MEMBRANE PROTEIN COMPLEX SUBUNIT 7"/>
    <property type="match status" value="1"/>
</dbReference>
<feature type="compositionally biased region" description="Low complexity" evidence="6">
    <location>
        <begin position="244"/>
        <end position="259"/>
    </location>
</feature>
<feature type="transmembrane region" description="Helical" evidence="7">
    <location>
        <begin position="171"/>
        <end position="189"/>
    </location>
</feature>
<feature type="signal peptide" evidence="8">
    <location>
        <begin position="1"/>
        <end position="24"/>
    </location>
</feature>
<evidence type="ECO:0000256" key="3">
    <source>
        <dbReference type="ARBA" id="ARBA00022729"/>
    </source>
</evidence>
<protein>
    <recommendedName>
        <fullName evidence="9">ER membrane protein complex subunit 7 beta-sandwich domain-containing protein</fullName>
    </recommendedName>
</protein>
<dbReference type="EMBL" id="JAULSW010000003">
    <property type="protein sequence ID" value="KAK3386954.1"/>
    <property type="molecule type" value="Genomic_DNA"/>
</dbReference>
<dbReference type="GO" id="GO:0072546">
    <property type="term" value="C:EMC complex"/>
    <property type="evidence" value="ECO:0007669"/>
    <property type="project" value="TreeGrafter"/>
</dbReference>
<evidence type="ECO:0000313" key="11">
    <source>
        <dbReference type="Proteomes" id="UP001285441"/>
    </source>
</evidence>
<evidence type="ECO:0000256" key="5">
    <source>
        <dbReference type="ARBA" id="ARBA00023136"/>
    </source>
</evidence>
<evidence type="ECO:0000256" key="4">
    <source>
        <dbReference type="ARBA" id="ARBA00022989"/>
    </source>
</evidence>
<name>A0AAE0NSY7_9PEZI</name>
<sequence>MQLSLLALFAGALLPLGLSTAAAAAATEVPQTSVTFRIPATQHLQNLHTLPASTHATLSTFHKTLSAPLSTSNTFVFRNVTAGSYLVDFHCATHMFAPLRLDVSPPVDDHGGKAPKLVLKAWETFRGNDWDNKGEAVPLRDDVFDARLLGAKSYFMERSKFNVLSILKNPMILLGLVSMAIFIGMPYLVDNMDPEMRAEWDERQKTNPMNGIMGAASGQGGANPVGNFDVAAFLAGSSKKSDNASATSSATLEAASTPSGGKGKGKKR</sequence>
<evidence type="ECO:0000256" key="1">
    <source>
        <dbReference type="ARBA" id="ARBA00004167"/>
    </source>
</evidence>
<dbReference type="InterPro" id="IPR019008">
    <property type="entry name" value="Beta_sandwich_EMC7"/>
</dbReference>
<comment type="subcellular location">
    <subcellularLocation>
        <location evidence="1">Membrane</location>
        <topology evidence="1">Single-pass membrane protein</topology>
    </subcellularLocation>
</comment>
<evidence type="ECO:0000313" key="10">
    <source>
        <dbReference type="EMBL" id="KAK3386954.1"/>
    </source>
</evidence>
<feature type="chain" id="PRO_5042066930" description="ER membrane protein complex subunit 7 beta-sandwich domain-containing protein" evidence="8">
    <location>
        <begin position="25"/>
        <end position="268"/>
    </location>
</feature>
<dbReference type="AlphaFoldDB" id="A0AAE0NSY7"/>
<gene>
    <name evidence="10" type="ORF">B0H63DRAFT_558555</name>
</gene>
<proteinExistence type="predicted"/>
<accession>A0AAE0NSY7</accession>
<dbReference type="Proteomes" id="UP001285441">
    <property type="component" value="Unassembled WGS sequence"/>
</dbReference>
<dbReference type="PANTHER" id="PTHR13605:SF4">
    <property type="entry name" value="ER MEMBRANE PROTEIN COMPLEX SUBUNIT 7"/>
    <property type="match status" value="1"/>
</dbReference>
<keyword evidence="5 7" id="KW-0472">Membrane</keyword>
<feature type="region of interest" description="Disordered" evidence="6">
    <location>
        <begin position="240"/>
        <end position="268"/>
    </location>
</feature>
<dbReference type="Pfam" id="PF09430">
    <property type="entry name" value="EMC7_beta-sandw"/>
    <property type="match status" value="1"/>
</dbReference>
<keyword evidence="4 7" id="KW-1133">Transmembrane helix</keyword>
<reference evidence="10" key="2">
    <citation type="submission" date="2023-06" db="EMBL/GenBank/DDBJ databases">
        <authorList>
            <consortium name="Lawrence Berkeley National Laboratory"/>
            <person name="Haridas S."/>
            <person name="Hensen N."/>
            <person name="Bonometti L."/>
            <person name="Westerberg I."/>
            <person name="Brannstrom I.O."/>
            <person name="Guillou S."/>
            <person name="Cros-Aarteil S."/>
            <person name="Calhoun S."/>
            <person name="Kuo A."/>
            <person name="Mondo S."/>
            <person name="Pangilinan J."/>
            <person name="Riley R."/>
            <person name="LaButti K."/>
            <person name="Andreopoulos B."/>
            <person name="Lipzen A."/>
            <person name="Chen C."/>
            <person name="Yanf M."/>
            <person name="Daum C."/>
            <person name="Ng V."/>
            <person name="Clum A."/>
            <person name="Steindorff A."/>
            <person name="Ohm R."/>
            <person name="Martin F."/>
            <person name="Silar P."/>
            <person name="Natvig D."/>
            <person name="Lalanne C."/>
            <person name="Gautier V."/>
            <person name="Ament-velasquez S.L."/>
            <person name="Kruys A."/>
            <person name="Hutchinson M.I."/>
            <person name="Powell A.J."/>
            <person name="Barry K."/>
            <person name="Miller A.N."/>
            <person name="Grigoriev I.V."/>
            <person name="Debuchy R."/>
            <person name="Gladieux P."/>
            <person name="Thoren M.H."/>
            <person name="Johannesson H."/>
        </authorList>
    </citation>
    <scope>NUCLEOTIDE SEQUENCE</scope>
    <source>
        <strain evidence="10">CBS 232.78</strain>
    </source>
</reference>
<comment type="caution">
    <text evidence="10">The sequence shown here is derived from an EMBL/GenBank/DDBJ whole genome shotgun (WGS) entry which is preliminary data.</text>
</comment>
<evidence type="ECO:0000256" key="2">
    <source>
        <dbReference type="ARBA" id="ARBA00022692"/>
    </source>
</evidence>
<evidence type="ECO:0000259" key="9">
    <source>
        <dbReference type="Pfam" id="PF09430"/>
    </source>
</evidence>
<feature type="domain" description="ER membrane protein complex subunit 7 beta-sandwich" evidence="9">
    <location>
        <begin position="47"/>
        <end position="174"/>
    </location>
</feature>
<organism evidence="10 11">
    <name type="scientific">Podospora didyma</name>
    <dbReference type="NCBI Taxonomy" id="330526"/>
    <lineage>
        <taxon>Eukaryota</taxon>
        <taxon>Fungi</taxon>
        <taxon>Dikarya</taxon>
        <taxon>Ascomycota</taxon>
        <taxon>Pezizomycotina</taxon>
        <taxon>Sordariomycetes</taxon>
        <taxon>Sordariomycetidae</taxon>
        <taxon>Sordariales</taxon>
        <taxon>Podosporaceae</taxon>
        <taxon>Podospora</taxon>
    </lineage>
</organism>
<evidence type="ECO:0000256" key="7">
    <source>
        <dbReference type="SAM" id="Phobius"/>
    </source>
</evidence>
<dbReference type="InterPro" id="IPR039163">
    <property type="entry name" value="EMC7"/>
</dbReference>
<keyword evidence="3 8" id="KW-0732">Signal</keyword>
<evidence type="ECO:0000256" key="8">
    <source>
        <dbReference type="SAM" id="SignalP"/>
    </source>
</evidence>
<keyword evidence="11" id="KW-1185">Reference proteome</keyword>
<evidence type="ECO:0000256" key="6">
    <source>
        <dbReference type="SAM" id="MobiDB-lite"/>
    </source>
</evidence>
<reference evidence="10" key="1">
    <citation type="journal article" date="2023" name="Mol. Phylogenet. Evol.">
        <title>Genome-scale phylogeny and comparative genomics of the fungal order Sordariales.</title>
        <authorList>
            <person name="Hensen N."/>
            <person name="Bonometti L."/>
            <person name="Westerberg I."/>
            <person name="Brannstrom I.O."/>
            <person name="Guillou S."/>
            <person name="Cros-Aarteil S."/>
            <person name="Calhoun S."/>
            <person name="Haridas S."/>
            <person name="Kuo A."/>
            <person name="Mondo S."/>
            <person name="Pangilinan J."/>
            <person name="Riley R."/>
            <person name="LaButti K."/>
            <person name="Andreopoulos B."/>
            <person name="Lipzen A."/>
            <person name="Chen C."/>
            <person name="Yan M."/>
            <person name="Daum C."/>
            <person name="Ng V."/>
            <person name="Clum A."/>
            <person name="Steindorff A."/>
            <person name="Ohm R.A."/>
            <person name="Martin F."/>
            <person name="Silar P."/>
            <person name="Natvig D.O."/>
            <person name="Lalanne C."/>
            <person name="Gautier V."/>
            <person name="Ament-Velasquez S.L."/>
            <person name="Kruys A."/>
            <person name="Hutchinson M.I."/>
            <person name="Powell A.J."/>
            <person name="Barry K."/>
            <person name="Miller A.N."/>
            <person name="Grigoriev I.V."/>
            <person name="Debuchy R."/>
            <person name="Gladieux P."/>
            <person name="Hiltunen Thoren M."/>
            <person name="Johannesson H."/>
        </authorList>
    </citation>
    <scope>NUCLEOTIDE SEQUENCE</scope>
    <source>
        <strain evidence="10">CBS 232.78</strain>
    </source>
</reference>
<keyword evidence="2 7" id="KW-0812">Transmembrane</keyword>